<feature type="transmembrane region" description="Helical" evidence="6">
    <location>
        <begin position="261"/>
        <end position="279"/>
    </location>
</feature>
<dbReference type="AlphaFoldDB" id="A0A916T8G6"/>
<dbReference type="RefSeq" id="WP_150494051.1">
    <property type="nucleotide sequence ID" value="NZ_BMFA01000001.1"/>
</dbReference>
<organism evidence="7 8">
    <name type="scientific">Roseibium aquae</name>
    <dbReference type="NCBI Taxonomy" id="1323746"/>
    <lineage>
        <taxon>Bacteria</taxon>
        <taxon>Pseudomonadati</taxon>
        <taxon>Pseudomonadota</taxon>
        <taxon>Alphaproteobacteria</taxon>
        <taxon>Hyphomicrobiales</taxon>
        <taxon>Stappiaceae</taxon>
        <taxon>Roseibium</taxon>
    </lineage>
</organism>
<comment type="caution">
    <text evidence="7">The sequence shown here is derived from an EMBL/GenBank/DDBJ whole genome shotgun (WGS) entry which is preliminary data.</text>
</comment>
<evidence type="ECO:0000256" key="6">
    <source>
        <dbReference type="SAM" id="Phobius"/>
    </source>
</evidence>
<dbReference type="PANTHER" id="PTHR21716:SF64">
    <property type="entry name" value="AI-2 TRANSPORT PROTEIN TQSA"/>
    <property type="match status" value="1"/>
</dbReference>
<sequence>MRSPLLTLTLCLVSIAVFGWLLVVGRSLLIPFVIALVVWYLINALAEAVRQIPFGTAHLPGWVALPVSLIAIFSAGIVIIDIVTANLTELARDAPAYQARLEAIVAQVAGHLNLNDPIELSDLFPDGGVQRLVSAGATFLTTIAGSASLVFIYTLFLMLEQSTFDTKFAKLFPDSAQAQAAFRMRSEINRSIRHYFGIKTAVSIATGALTSGILIVMGLPYAALFGFIAFLLNYIPTIGSLIGVIFPSLLALVYFETLTPFFVIAIGLGIIQFSIGNLIEPRLMGSSLNLSGVVIMLSLALWGAIWGVVGMVLCVPLTVVIVIICAKIPAARPVAVLLSANGDVDPAPDTRA</sequence>
<dbReference type="Pfam" id="PF01594">
    <property type="entry name" value="AI-2E_transport"/>
    <property type="match status" value="1"/>
</dbReference>
<evidence type="ECO:0000313" key="8">
    <source>
        <dbReference type="Proteomes" id="UP000605148"/>
    </source>
</evidence>
<keyword evidence="3 6" id="KW-0812">Transmembrane</keyword>
<comment type="similarity">
    <text evidence="2">Belongs to the autoinducer-2 exporter (AI-2E) (TC 2.A.86) family.</text>
</comment>
<evidence type="ECO:0000256" key="2">
    <source>
        <dbReference type="ARBA" id="ARBA00009773"/>
    </source>
</evidence>
<keyword evidence="5 6" id="KW-0472">Membrane</keyword>
<keyword evidence="4 6" id="KW-1133">Transmembrane helix</keyword>
<dbReference type="EMBL" id="BMFA01000001">
    <property type="protein sequence ID" value="GGB35644.1"/>
    <property type="molecule type" value="Genomic_DNA"/>
</dbReference>
<evidence type="ECO:0000256" key="1">
    <source>
        <dbReference type="ARBA" id="ARBA00004141"/>
    </source>
</evidence>
<evidence type="ECO:0000256" key="5">
    <source>
        <dbReference type="ARBA" id="ARBA00023136"/>
    </source>
</evidence>
<dbReference type="PANTHER" id="PTHR21716">
    <property type="entry name" value="TRANSMEMBRANE PROTEIN"/>
    <property type="match status" value="1"/>
</dbReference>
<protein>
    <submittedName>
        <fullName evidence="7">AI-2E family transporter</fullName>
    </submittedName>
</protein>
<dbReference type="Proteomes" id="UP000605148">
    <property type="component" value="Unassembled WGS sequence"/>
</dbReference>
<dbReference type="InterPro" id="IPR002549">
    <property type="entry name" value="AI-2E-like"/>
</dbReference>
<keyword evidence="8" id="KW-1185">Reference proteome</keyword>
<feature type="transmembrane region" description="Helical" evidence="6">
    <location>
        <begin position="61"/>
        <end position="83"/>
    </location>
</feature>
<dbReference type="OrthoDB" id="9799225at2"/>
<gene>
    <name evidence="7" type="ORF">GCM10011316_04750</name>
</gene>
<reference evidence="7" key="1">
    <citation type="journal article" date="2014" name="Int. J. Syst. Evol. Microbiol.">
        <title>Complete genome sequence of Corynebacterium casei LMG S-19264T (=DSM 44701T), isolated from a smear-ripened cheese.</title>
        <authorList>
            <consortium name="US DOE Joint Genome Institute (JGI-PGF)"/>
            <person name="Walter F."/>
            <person name="Albersmeier A."/>
            <person name="Kalinowski J."/>
            <person name="Ruckert C."/>
        </authorList>
    </citation>
    <scope>NUCLEOTIDE SEQUENCE</scope>
    <source>
        <strain evidence="7">CGMCC 1.12426</strain>
    </source>
</reference>
<reference evidence="7" key="2">
    <citation type="submission" date="2020-09" db="EMBL/GenBank/DDBJ databases">
        <authorList>
            <person name="Sun Q."/>
            <person name="Zhou Y."/>
        </authorList>
    </citation>
    <scope>NUCLEOTIDE SEQUENCE</scope>
    <source>
        <strain evidence="7">CGMCC 1.12426</strain>
    </source>
</reference>
<accession>A0A916T8G6</accession>
<feature type="transmembrane region" description="Helical" evidence="6">
    <location>
        <begin position="200"/>
        <end position="228"/>
    </location>
</feature>
<evidence type="ECO:0000256" key="4">
    <source>
        <dbReference type="ARBA" id="ARBA00022989"/>
    </source>
</evidence>
<feature type="transmembrane region" description="Helical" evidence="6">
    <location>
        <begin position="132"/>
        <end position="159"/>
    </location>
</feature>
<name>A0A916T8G6_9HYPH</name>
<dbReference type="GO" id="GO:0055085">
    <property type="term" value="P:transmembrane transport"/>
    <property type="evidence" value="ECO:0007669"/>
    <property type="project" value="TreeGrafter"/>
</dbReference>
<comment type="subcellular location">
    <subcellularLocation>
        <location evidence="1">Membrane</location>
        <topology evidence="1">Multi-pass membrane protein</topology>
    </subcellularLocation>
</comment>
<feature type="transmembrane region" description="Helical" evidence="6">
    <location>
        <begin position="29"/>
        <end position="49"/>
    </location>
</feature>
<dbReference type="GO" id="GO:0016020">
    <property type="term" value="C:membrane"/>
    <property type="evidence" value="ECO:0007669"/>
    <property type="project" value="UniProtKB-SubCell"/>
</dbReference>
<proteinExistence type="inferred from homology"/>
<feature type="transmembrane region" description="Helical" evidence="6">
    <location>
        <begin position="299"/>
        <end position="324"/>
    </location>
</feature>
<evidence type="ECO:0000313" key="7">
    <source>
        <dbReference type="EMBL" id="GGB35644.1"/>
    </source>
</evidence>
<evidence type="ECO:0000256" key="3">
    <source>
        <dbReference type="ARBA" id="ARBA00022692"/>
    </source>
</evidence>